<evidence type="ECO:0000256" key="3">
    <source>
        <dbReference type="SAM" id="MobiDB-lite"/>
    </source>
</evidence>
<evidence type="ECO:0000313" key="4">
    <source>
        <dbReference type="EMBL" id="QQP35769.1"/>
    </source>
</evidence>
<dbReference type="Gene3D" id="1.10.472.10">
    <property type="entry name" value="Cyclin-like"/>
    <property type="match status" value="1"/>
</dbReference>
<protein>
    <recommendedName>
        <fullName evidence="2">Protein CNPPD1</fullName>
    </recommendedName>
</protein>
<dbReference type="Proteomes" id="UP000595437">
    <property type="component" value="Chromosome 15"/>
</dbReference>
<feature type="compositionally biased region" description="Acidic residues" evidence="3">
    <location>
        <begin position="26"/>
        <end position="40"/>
    </location>
</feature>
<organism evidence="4 5">
    <name type="scientific">Caligus rogercresseyi</name>
    <name type="common">Sea louse</name>
    <dbReference type="NCBI Taxonomy" id="217165"/>
    <lineage>
        <taxon>Eukaryota</taxon>
        <taxon>Metazoa</taxon>
        <taxon>Ecdysozoa</taxon>
        <taxon>Arthropoda</taxon>
        <taxon>Crustacea</taxon>
        <taxon>Multicrustacea</taxon>
        <taxon>Hexanauplia</taxon>
        <taxon>Copepoda</taxon>
        <taxon>Siphonostomatoida</taxon>
        <taxon>Caligidae</taxon>
        <taxon>Caligus</taxon>
    </lineage>
</organism>
<dbReference type="InterPro" id="IPR013922">
    <property type="entry name" value="Cyclin_PHO80-like"/>
</dbReference>
<comment type="similarity">
    <text evidence="1">Belongs to the CNPPD1 family.</text>
</comment>
<evidence type="ECO:0000313" key="5">
    <source>
        <dbReference type="Proteomes" id="UP000595437"/>
    </source>
</evidence>
<dbReference type="PANTHER" id="PTHR15615:SF108">
    <property type="entry name" value="PROTEIN CNPPD1"/>
    <property type="match status" value="1"/>
</dbReference>
<evidence type="ECO:0000256" key="2">
    <source>
        <dbReference type="ARBA" id="ARBA00040808"/>
    </source>
</evidence>
<sequence length="181" mass="20954">MNFWRSLDRLDILNNEPSPPEKEDKEEHEEESEYEDEEEEIRQIFPSHDALSERLRKTMYYGESDPCGGESLSLSLTEFSVSEFAKGEFRRLDQLNINRAGWISRESCASPTSLLLALLYLERLRSSNPGYLAQTSSTDVFLVSLMVASKFRMTTERKARSSTRFGPPQPEWINRSSTTWK</sequence>
<dbReference type="PANTHER" id="PTHR15615">
    <property type="match status" value="1"/>
</dbReference>
<feature type="region of interest" description="Disordered" evidence="3">
    <location>
        <begin position="12"/>
        <end position="43"/>
    </location>
</feature>
<dbReference type="OrthoDB" id="6020664at2759"/>
<proteinExistence type="inferred from homology"/>
<dbReference type="GO" id="GO:0016538">
    <property type="term" value="F:cyclin-dependent protein serine/threonine kinase regulator activity"/>
    <property type="evidence" value="ECO:0007669"/>
    <property type="project" value="TreeGrafter"/>
</dbReference>
<gene>
    <name evidence="4" type="ORF">FKW44_020647</name>
</gene>
<reference evidence="5" key="1">
    <citation type="submission" date="2021-01" db="EMBL/GenBank/DDBJ databases">
        <title>Caligus Genome Assembly.</title>
        <authorList>
            <person name="Gallardo-Escarate C."/>
        </authorList>
    </citation>
    <scope>NUCLEOTIDE SEQUENCE [LARGE SCALE GENOMIC DNA]</scope>
</reference>
<dbReference type="GO" id="GO:0005634">
    <property type="term" value="C:nucleus"/>
    <property type="evidence" value="ECO:0007669"/>
    <property type="project" value="TreeGrafter"/>
</dbReference>
<name>A0A7T8JV83_CALRO</name>
<feature type="region of interest" description="Disordered" evidence="3">
    <location>
        <begin position="158"/>
        <end position="181"/>
    </location>
</feature>
<accession>A0A7T8JV83</accession>
<dbReference type="GO" id="GO:0000307">
    <property type="term" value="C:cyclin-dependent protein kinase holoenzyme complex"/>
    <property type="evidence" value="ECO:0007669"/>
    <property type="project" value="TreeGrafter"/>
</dbReference>
<keyword evidence="5" id="KW-1185">Reference proteome</keyword>
<dbReference type="EMBL" id="CP045904">
    <property type="protein sequence ID" value="QQP35769.1"/>
    <property type="molecule type" value="Genomic_DNA"/>
</dbReference>
<dbReference type="AlphaFoldDB" id="A0A7T8JV83"/>
<dbReference type="GO" id="GO:0019901">
    <property type="term" value="F:protein kinase binding"/>
    <property type="evidence" value="ECO:0007669"/>
    <property type="project" value="InterPro"/>
</dbReference>
<evidence type="ECO:0000256" key="1">
    <source>
        <dbReference type="ARBA" id="ARBA00038508"/>
    </source>
</evidence>